<feature type="transmembrane region" description="Helical" evidence="1">
    <location>
        <begin position="224"/>
        <end position="244"/>
    </location>
</feature>
<keyword evidence="4" id="KW-1185">Reference proteome</keyword>
<keyword evidence="1" id="KW-0812">Transmembrane</keyword>
<gene>
    <name evidence="3" type="ORF">CPLU01_12351</name>
</gene>
<protein>
    <submittedName>
        <fullName evidence="3">Uncharacterized protein</fullName>
    </submittedName>
</protein>
<reference evidence="3" key="1">
    <citation type="journal article" date="2020" name="Phytopathology">
        <title>Genome Sequence Resources of Colletotrichum truncatum, C. plurivorum, C. musicola, and C. sojae: Four Species Pathogenic to Soybean (Glycine max).</title>
        <authorList>
            <person name="Rogerio F."/>
            <person name="Boufleur T.R."/>
            <person name="Ciampi-Guillardi M."/>
            <person name="Sukno S.A."/>
            <person name="Thon M.R."/>
            <person name="Massola Junior N.S."/>
            <person name="Baroncelli R."/>
        </authorList>
    </citation>
    <scope>NUCLEOTIDE SEQUENCE</scope>
    <source>
        <strain evidence="3">LFN00145</strain>
    </source>
</reference>
<dbReference type="AlphaFoldDB" id="A0A8H6K033"/>
<evidence type="ECO:0000313" key="3">
    <source>
        <dbReference type="EMBL" id="KAF6821903.1"/>
    </source>
</evidence>
<feature type="transmembrane region" description="Helical" evidence="1">
    <location>
        <begin position="319"/>
        <end position="337"/>
    </location>
</feature>
<name>A0A8H6K033_9PEZI</name>
<keyword evidence="1" id="KW-0472">Membrane</keyword>
<keyword evidence="1" id="KW-1133">Transmembrane helix</keyword>
<comment type="caution">
    <text evidence="3">The sequence shown here is derived from an EMBL/GenBank/DDBJ whole genome shotgun (WGS) entry which is preliminary data.</text>
</comment>
<proteinExistence type="predicted"/>
<evidence type="ECO:0000313" key="4">
    <source>
        <dbReference type="Proteomes" id="UP000654918"/>
    </source>
</evidence>
<feature type="signal peptide" evidence="2">
    <location>
        <begin position="1"/>
        <end position="24"/>
    </location>
</feature>
<organism evidence="3 4">
    <name type="scientific">Colletotrichum plurivorum</name>
    <dbReference type="NCBI Taxonomy" id="2175906"/>
    <lineage>
        <taxon>Eukaryota</taxon>
        <taxon>Fungi</taxon>
        <taxon>Dikarya</taxon>
        <taxon>Ascomycota</taxon>
        <taxon>Pezizomycotina</taxon>
        <taxon>Sordariomycetes</taxon>
        <taxon>Hypocreomycetidae</taxon>
        <taxon>Glomerellales</taxon>
        <taxon>Glomerellaceae</taxon>
        <taxon>Colletotrichum</taxon>
        <taxon>Colletotrichum orchidearum species complex</taxon>
    </lineage>
</organism>
<dbReference type="EMBL" id="WIGO01000252">
    <property type="protein sequence ID" value="KAF6821903.1"/>
    <property type="molecule type" value="Genomic_DNA"/>
</dbReference>
<evidence type="ECO:0000256" key="2">
    <source>
        <dbReference type="SAM" id="SignalP"/>
    </source>
</evidence>
<sequence>MATESRRALVLMATMLACLPTALARVNNQFVRAIENYQLAHLAEHATAPGKDCETAYANYLDPNRSDMPHRGHELAFVLADCLLANTAEAYKTDMASTSILFGLLPSILSQIVPSVTELSRLSLRRPVLAFMLGFGGMSLPVLSGRDDFLGKTVEPYPHMSLDLSDRGNRSPRVAVVVSAAEYLIAAAAVFNVLYFTWTMTYVGVSFSVIQIYITNLPETAIPFMWMLLVPLVHLVAFFAIRYATKAQPEDKKGNWVKNELLPCMYGPTLDRKFKQAVVGPWKPWNLLLEHAILLGSLIHLIAGTAILCTILFIEQWKAIQLVAQMLGGGVLCRLVVRFELSCLCRNGDEQTDASTVEIHRSK</sequence>
<feature type="chain" id="PRO_5034197684" evidence="2">
    <location>
        <begin position="25"/>
        <end position="363"/>
    </location>
</feature>
<feature type="transmembrane region" description="Helical" evidence="1">
    <location>
        <begin position="174"/>
        <end position="198"/>
    </location>
</feature>
<accession>A0A8H6K033</accession>
<evidence type="ECO:0000256" key="1">
    <source>
        <dbReference type="SAM" id="Phobius"/>
    </source>
</evidence>
<dbReference type="Proteomes" id="UP000654918">
    <property type="component" value="Unassembled WGS sequence"/>
</dbReference>
<dbReference type="PROSITE" id="PS51257">
    <property type="entry name" value="PROKAR_LIPOPROTEIN"/>
    <property type="match status" value="1"/>
</dbReference>
<feature type="transmembrane region" description="Helical" evidence="1">
    <location>
        <begin position="292"/>
        <end position="313"/>
    </location>
</feature>
<keyword evidence="2" id="KW-0732">Signal</keyword>